<dbReference type="GO" id="GO:0071555">
    <property type="term" value="P:cell wall organization"/>
    <property type="evidence" value="ECO:0007669"/>
    <property type="project" value="UniProtKB-KW"/>
</dbReference>
<feature type="region of interest" description="Disordered" evidence="8">
    <location>
        <begin position="258"/>
        <end position="286"/>
    </location>
</feature>
<evidence type="ECO:0000313" key="13">
    <source>
        <dbReference type="Proteomes" id="UP001273166"/>
    </source>
</evidence>
<dbReference type="RefSeq" id="XP_062726409.1">
    <property type="nucleotide sequence ID" value="XM_062867636.1"/>
</dbReference>
<feature type="compositionally biased region" description="Polar residues" evidence="8">
    <location>
        <begin position="270"/>
        <end position="286"/>
    </location>
</feature>
<gene>
    <name evidence="12" type="ORF">B0T15DRAFT_507280</name>
</gene>
<feature type="domain" description="Cell wall protein YJL171C/Tos1 C-terminal" evidence="10">
    <location>
        <begin position="292"/>
        <end position="521"/>
    </location>
</feature>
<accession>A0AAJ0H2I4</accession>
<keyword evidence="4 9" id="KW-0732">Signal</keyword>
<evidence type="ECO:0000256" key="2">
    <source>
        <dbReference type="ARBA" id="ARBA00006055"/>
    </source>
</evidence>
<feature type="region of interest" description="Disordered" evidence="8">
    <location>
        <begin position="203"/>
        <end position="242"/>
    </location>
</feature>
<name>A0AAJ0H2I4_9PEZI</name>
<feature type="signal peptide" evidence="9">
    <location>
        <begin position="1"/>
        <end position="20"/>
    </location>
</feature>
<evidence type="ECO:0000256" key="9">
    <source>
        <dbReference type="SAM" id="SignalP"/>
    </source>
</evidence>
<dbReference type="InterPro" id="IPR018807">
    <property type="entry name" value="YJL171C/Tos1_N"/>
</dbReference>
<dbReference type="Pfam" id="PF10287">
    <property type="entry name" value="YJL171C_Tos1_C"/>
    <property type="match status" value="1"/>
</dbReference>
<dbReference type="Gene3D" id="2.60.120.200">
    <property type="match status" value="1"/>
</dbReference>
<keyword evidence="13" id="KW-1185">Reference proteome</keyword>
<feature type="chain" id="PRO_5042538141" description="glucan endo-1,3-beta-D-glucosidase" evidence="9">
    <location>
        <begin position="21"/>
        <end position="538"/>
    </location>
</feature>
<keyword evidence="7" id="KW-0961">Cell wall biogenesis/degradation</keyword>
<dbReference type="Pfam" id="PF10290">
    <property type="entry name" value="YJL171C_Tos1_N"/>
    <property type="match status" value="1"/>
</dbReference>
<dbReference type="EMBL" id="JAUDZG010000001">
    <property type="protein sequence ID" value="KAK3310629.1"/>
    <property type="molecule type" value="Genomic_DNA"/>
</dbReference>
<evidence type="ECO:0000259" key="10">
    <source>
        <dbReference type="Pfam" id="PF10287"/>
    </source>
</evidence>
<sequence length="538" mass="57416">MRTNAVAAMLAVAMAGTAHSASPGRQVQRITYANVGASGQYNEVVSMDQETGECRFAPRNISGPLAPFNEPLSLHFRGPLNLKQVAVYLLDSTTSTSSGHKQQQQDKRDYSGGVYVSWPNSSAIAMPLTMTMTTTTRAVAPDDANRARDRQSHECQIMQQAQELGVEWYRDCSGGDGDVYAVDDDGDLVELQLCAEFSPTTALSSGSVITGSSSSSRSLSSSGSTTFQPSTPTPSSSSSFLGTTDTLLTTTAATIPTSTSRSHSVIPISAPSTDPASNLAGSTTSATDTPGKFVRTGYYNAAQQKAEGVMFLGNYGGQGSGKFTYAFGNTLSYVNADGTGGASSPTILKDTTLASSHEVTLLTNETCDASCGYVQPGSVAYKGFPGPSRIFLLEFSMPHHLTTTPFPSPFPSPSAIPNPQEDVPAIWLLNARIPHTAQYHRCNCWASGCGEIDVFEVLTTSLGDIRDNLDKAKSTVHHNNRGGGAAQTNNNREEDSDPNYFARPVDVDRPVRVAVVLDALREEWVSWSTAEEMTWFLE</sequence>
<feature type="domain" description="Cell wall protein YJL171C/Tos1 N-terminal" evidence="11">
    <location>
        <begin position="29"/>
        <end position="88"/>
    </location>
</feature>
<keyword evidence="5 12" id="KW-0378">Hydrolase</keyword>
<dbReference type="GO" id="GO:0009277">
    <property type="term" value="C:fungal-type cell wall"/>
    <property type="evidence" value="ECO:0007669"/>
    <property type="project" value="TreeGrafter"/>
</dbReference>
<evidence type="ECO:0000313" key="12">
    <source>
        <dbReference type="EMBL" id="KAK3310629.1"/>
    </source>
</evidence>
<dbReference type="AlphaFoldDB" id="A0AAJ0H2I4"/>
<comment type="catalytic activity">
    <reaction evidence="1">
        <text>Hydrolysis of (1-&gt;3)-beta-D-glucosidic linkages in (1-&gt;3)-beta-D-glucans.</text>
        <dbReference type="EC" id="3.2.1.39"/>
    </reaction>
</comment>
<comment type="similarity">
    <text evidence="2">Belongs to the PGA52 family.</text>
</comment>
<evidence type="ECO:0000256" key="6">
    <source>
        <dbReference type="ARBA" id="ARBA00023295"/>
    </source>
</evidence>
<evidence type="ECO:0000259" key="11">
    <source>
        <dbReference type="Pfam" id="PF10290"/>
    </source>
</evidence>
<evidence type="ECO:0000256" key="7">
    <source>
        <dbReference type="ARBA" id="ARBA00023316"/>
    </source>
</evidence>
<dbReference type="Proteomes" id="UP001273166">
    <property type="component" value="Unassembled WGS sequence"/>
</dbReference>
<evidence type="ECO:0000256" key="4">
    <source>
        <dbReference type="ARBA" id="ARBA00022729"/>
    </source>
</evidence>
<dbReference type="PANTHER" id="PTHR31737">
    <property type="entry name" value="PROTEIN TOS1"/>
    <property type="match status" value="1"/>
</dbReference>
<protein>
    <recommendedName>
        <fullName evidence="3">glucan endo-1,3-beta-D-glucosidase</fullName>
        <ecNumber evidence="3">3.2.1.39</ecNumber>
    </recommendedName>
</protein>
<evidence type="ECO:0000256" key="8">
    <source>
        <dbReference type="SAM" id="MobiDB-lite"/>
    </source>
</evidence>
<feature type="region of interest" description="Disordered" evidence="8">
    <location>
        <begin position="474"/>
        <end position="503"/>
    </location>
</feature>
<evidence type="ECO:0000256" key="3">
    <source>
        <dbReference type="ARBA" id="ARBA00012780"/>
    </source>
</evidence>
<dbReference type="PANTHER" id="PTHR31737:SF2">
    <property type="entry name" value="PROTEIN TOS1"/>
    <property type="match status" value="1"/>
</dbReference>
<proteinExistence type="inferred from homology"/>
<reference evidence="12" key="1">
    <citation type="journal article" date="2023" name="Mol. Phylogenet. Evol.">
        <title>Genome-scale phylogeny and comparative genomics of the fungal order Sordariales.</title>
        <authorList>
            <person name="Hensen N."/>
            <person name="Bonometti L."/>
            <person name="Westerberg I."/>
            <person name="Brannstrom I.O."/>
            <person name="Guillou S."/>
            <person name="Cros-Aarteil S."/>
            <person name="Calhoun S."/>
            <person name="Haridas S."/>
            <person name="Kuo A."/>
            <person name="Mondo S."/>
            <person name="Pangilinan J."/>
            <person name="Riley R."/>
            <person name="LaButti K."/>
            <person name="Andreopoulos B."/>
            <person name="Lipzen A."/>
            <person name="Chen C."/>
            <person name="Yan M."/>
            <person name="Daum C."/>
            <person name="Ng V."/>
            <person name="Clum A."/>
            <person name="Steindorff A."/>
            <person name="Ohm R.A."/>
            <person name="Martin F."/>
            <person name="Silar P."/>
            <person name="Natvig D.O."/>
            <person name="Lalanne C."/>
            <person name="Gautier V."/>
            <person name="Ament-Velasquez S.L."/>
            <person name="Kruys A."/>
            <person name="Hutchinson M.I."/>
            <person name="Powell A.J."/>
            <person name="Barry K."/>
            <person name="Miller A.N."/>
            <person name="Grigoriev I.V."/>
            <person name="Debuchy R."/>
            <person name="Gladieux P."/>
            <person name="Hiltunen Thoren M."/>
            <person name="Johannesson H."/>
        </authorList>
    </citation>
    <scope>NUCLEOTIDE SEQUENCE</scope>
    <source>
        <strain evidence="12">CBS 333.67</strain>
    </source>
</reference>
<organism evidence="12 13">
    <name type="scientific">Chaetomium strumarium</name>
    <dbReference type="NCBI Taxonomy" id="1170767"/>
    <lineage>
        <taxon>Eukaryota</taxon>
        <taxon>Fungi</taxon>
        <taxon>Dikarya</taxon>
        <taxon>Ascomycota</taxon>
        <taxon>Pezizomycotina</taxon>
        <taxon>Sordariomycetes</taxon>
        <taxon>Sordariomycetidae</taxon>
        <taxon>Sordariales</taxon>
        <taxon>Chaetomiaceae</taxon>
        <taxon>Chaetomium</taxon>
    </lineage>
</organism>
<evidence type="ECO:0000256" key="5">
    <source>
        <dbReference type="ARBA" id="ARBA00022801"/>
    </source>
</evidence>
<evidence type="ECO:0000256" key="1">
    <source>
        <dbReference type="ARBA" id="ARBA00000382"/>
    </source>
</evidence>
<keyword evidence="6" id="KW-0326">Glycosidase</keyword>
<dbReference type="GO" id="GO:0042973">
    <property type="term" value="F:glucan endo-1,3-beta-D-glucosidase activity"/>
    <property type="evidence" value="ECO:0007669"/>
    <property type="project" value="UniProtKB-EC"/>
</dbReference>
<reference evidence="12" key="2">
    <citation type="submission" date="2023-06" db="EMBL/GenBank/DDBJ databases">
        <authorList>
            <consortium name="Lawrence Berkeley National Laboratory"/>
            <person name="Mondo S.J."/>
            <person name="Hensen N."/>
            <person name="Bonometti L."/>
            <person name="Westerberg I."/>
            <person name="Brannstrom I.O."/>
            <person name="Guillou S."/>
            <person name="Cros-Aarteil S."/>
            <person name="Calhoun S."/>
            <person name="Haridas S."/>
            <person name="Kuo A."/>
            <person name="Pangilinan J."/>
            <person name="Riley R."/>
            <person name="Labutti K."/>
            <person name="Andreopoulos B."/>
            <person name="Lipzen A."/>
            <person name="Chen C."/>
            <person name="Yanf M."/>
            <person name="Daum C."/>
            <person name="Ng V."/>
            <person name="Clum A."/>
            <person name="Steindorff A."/>
            <person name="Ohm R."/>
            <person name="Martin F."/>
            <person name="Silar P."/>
            <person name="Natvig D."/>
            <person name="Lalanne C."/>
            <person name="Gautier V."/>
            <person name="Ament-Velasquez S.L."/>
            <person name="Kruys A."/>
            <person name="Hutchinson M.I."/>
            <person name="Powell A.J."/>
            <person name="Barry K."/>
            <person name="Miller A.N."/>
            <person name="Grigoriev I.V."/>
            <person name="Debuchy R."/>
            <person name="Gladieux P."/>
            <person name="Thoren M.H."/>
            <person name="Johannesson H."/>
        </authorList>
    </citation>
    <scope>NUCLEOTIDE SEQUENCE</scope>
    <source>
        <strain evidence="12">CBS 333.67</strain>
    </source>
</reference>
<comment type="caution">
    <text evidence="12">The sequence shown here is derived from an EMBL/GenBank/DDBJ whole genome shotgun (WGS) entry which is preliminary data.</text>
</comment>
<dbReference type="InterPro" id="IPR018805">
    <property type="entry name" value="YJL171C/Tos1_C"/>
</dbReference>
<dbReference type="GeneID" id="87886465"/>
<dbReference type="EC" id="3.2.1.39" evidence="3"/>
<feature type="compositionally biased region" description="Low complexity" evidence="8">
    <location>
        <begin position="204"/>
        <end position="242"/>
    </location>
</feature>